<keyword evidence="2" id="KW-1185">Reference proteome</keyword>
<dbReference type="AlphaFoldDB" id="A0A367RY60"/>
<organism evidence="1 2">
    <name type="scientific">Nostoc minutum NIES-26</name>
    <dbReference type="NCBI Taxonomy" id="1844469"/>
    <lineage>
        <taxon>Bacteria</taxon>
        <taxon>Bacillati</taxon>
        <taxon>Cyanobacteriota</taxon>
        <taxon>Cyanophyceae</taxon>
        <taxon>Nostocales</taxon>
        <taxon>Nostocaceae</taxon>
        <taxon>Nostoc</taxon>
    </lineage>
</organism>
<name>A0A367RY60_9NOSO</name>
<protein>
    <submittedName>
        <fullName evidence="1">Uncharacterized protein</fullName>
    </submittedName>
</protein>
<reference evidence="1" key="1">
    <citation type="submission" date="2016-04" db="EMBL/GenBank/DDBJ databases">
        <authorList>
            <person name="Tabuchi Yagui T.R."/>
        </authorList>
    </citation>
    <scope>NUCLEOTIDE SEQUENCE [LARGE SCALE GENOMIC DNA]</scope>
    <source>
        <strain evidence="1">NIES-26</strain>
    </source>
</reference>
<evidence type="ECO:0000313" key="2">
    <source>
        <dbReference type="Proteomes" id="UP000252107"/>
    </source>
</evidence>
<dbReference type="EMBL" id="LXQD01000044">
    <property type="protein sequence ID" value="RCJ40663.1"/>
    <property type="molecule type" value="Genomic_DNA"/>
</dbReference>
<proteinExistence type="predicted"/>
<dbReference type="Proteomes" id="UP000252107">
    <property type="component" value="Unassembled WGS sequence"/>
</dbReference>
<accession>A0A367RY60</accession>
<comment type="caution">
    <text evidence="1">The sequence shown here is derived from an EMBL/GenBank/DDBJ whole genome shotgun (WGS) entry which is preliminary data.</text>
</comment>
<evidence type="ECO:0000313" key="1">
    <source>
        <dbReference type="EMBL" id="RCJ40663.1"/>
    </source>
</evidence>
<sequence length="101" mass="11939">MLIREKLCQDSETELRKISLVCYKAVFIRISETNTVQLLAQYWLIPKKCDRMWMQPQKPKFMNLAYRIKYPNKTIKSAVATVFCKKIPSLYKKCARPYGSL</sequence>
<gene>
    <name evidence="1" type="ORF">A6770_37445</name>
</gene>